<evidence type="ECO:0000256" key="8">
    <source>
        <dbReference type="SAM" id="MobiDB-lite"/>
    </source>
</evidence>
<dbReference type="EMBL" id="JATAAI010000006">
    <property type="protein sequence ID" value="KAK1745186.1"/>
    <property type="molecule type" value="Genomic_DNA"/>
</dbReference>
<reference evidence="9" key="1">
    <citation type="submission" date="2023-06" db="EMBL/GenBank/DDBJ databases">
        <title>Survivors Of The Sea: Transcriptome response of Skeletonema marinoi to long-term dormancy.</title>
        <authorList>
            <person name="Pinder M.I.M."/>
            <person name="Kourtchenko O."/>
            <person name="Robertson E.K."/>
            <person name="Larsson T."/>
            <person name="Maumus F."/>
            <person name="Osuna-Cruz C.M."/>
            <person name="Vancaester E."/>
            <person name="Stenow R."/>
            <person name="Vandepoele K."/>
            <person name="Ploug H."/>
            <person name="Bruchert V."/>
            <person name="Godhe A."/>
            <person name="Topel M."/>
        </authorList>
    </citation>
    <scope>NUCLEOTIDE SEQUENCE</scope>
    <source>
        <strain evidence="9">R05AC</strain>
    </source>
</reference>
<evidence type="ECO:0000256" key="1">
    <source>
        <dbReference type="ARBA" id="ARBA00004141"/>
    </source>
</evidence>
<comment type="similarity">
    <text evidence="7">Belongs to the mitochondrial carrier (TC 2.A.29) family.</text>
</comment>
<dbReference type="PANTHER" id="PTHR46080:SF3">
    <property type="entry name" value="MITOCHONDRIAL SUBSTRATE CARRIER FAMILY PROTEIN"/>
    <property type="match status" value="1"/>
</dbReference>
<dbReference type="PRINTS" id="PR00926">
    <property type="entry name" value="MITOCARRIER"/>
</dbReference>
<keyword evidence="4" id="KW-0677">Repeat</keyword>
<dbReference type="InterPro" id="IPR002067">
    <property type="entry name" value="MCP"/>
</dbReference>
<dbReference type="SUPFAM" id="SSF103506">
    <property type="entry name" value="Mitochondrial carrier"/>
    <property type="match status" value="1"/>
</dbReference>
<feature type="region of interest" description="Disordered" evidence="8">
    <location>
        <begin position="1"/>
        <end position="21"/>
    </location>
</feature>
<evidence type="ECO:0000313" key="9">
    <source>
        <dbReference type="EMBL" id="KAK1745186.1"/>
    </source>
</evidence>
<gene>
    <name evidence="9" type="ORF">QTG54_004477</name>
</gene>
<dbReference type="Proteomes" id="UP001224775">
    <property type="component" value="Unassembled WGS sequence"/>
</dbReference>
<dbReference type="InterPro" id="IPR018108">
    <property type="entry name" value="MCP_transmembrane"/>
</dbReference>
<dbReference type="InterPro" id="IPR023395">
    <property type="entry name" value="MCP_dom_sf"/>
</dbReference>
<sequence>MSSLSSQNQQQRAHDVGRRNETTWSDIDKTRLYGIGSVMYSALTVALHPLTVAKIRRQVATNNNQTTFNSGSFFQNYYRGLSVVVSLAIPARIIYISTLELTRELIDTNTRQFIFNPPPSMAAYEKQLQSLSPFVTPFSGGIAGGMAAVSSQAIIVPMDVISQKLIIMEATVYRQKGSAVNVMKSIIATEGYGGLFRGFGLSLFTSLPAGTIWWASYAGVKDQLNHYADPNYPMEAIPVIARQGFVQVTSAFSAALAASILTQPLDTIKTRMQVAKGKPVFFSPVAVAKELASTSGLFKGLLPRIGHMGVWGSVLSAAYEYLKFVSRKDYNT</sequence>
<evidence type="ECO:0000256" key="6">
    <source>
        <dbReference type="PROSITE-ProRule" id="PRU00282"/>
    </source>
</evidence>
<evidence type="ECO:0000256" key="5">
    <source>
        <dbReference type="ARBA" id="ARBA00023136"/>
    </source>
</evidence>
<accession>A0AAD8YHB5</accession>
<feature type="compositionally biased region" description="Polar residues" evidence="8">
    <location>
        <begin position="1"/>
        <end position="11"/>
    </location>
</feature>
<evidence type="ECO:0000313" key="10">
    <source>
        <dbReference type="Proteomes" id="UP001224775"/>
    </source>
</evidence>
<comment type="subcellular location">
    <subcellularLocation>
        <location evidence="1">Membrane</location>
        <topology evidence="1">Multi-pass membrane protein</topology>
    </subcellularLocation>
</comment>
<name>A0AAD8YHB5_9STRA</name>
<feature type="compositionally biased region" description="Basic and acidic residues" evidence="8">
    <location>
        <begin position="12"/>
        <end position="21"/>
    </location>
</feature>
<dbReference type="AlphaFoldDB" id="A0AAD8YHB5"/>
<keyword evidence="3 6" id="KW-0812">Transmembrane</keyword>
<keyword evidence="2 7" id="KW-0813">Transport</keyword>
<dbReference type="PANTHER" id="PTHR46080">
    <property type="entry name" value="MITOCHONDRIAL SUBSTRATE CARRIER FAMILY PROTEIN J"/>
    <property type="match status" value="1"/>
</dbReference>
<keyword evidence="10" id="KW-1185">Reference proteome</keyword>
<dbReference type="GO" id="GO:0055085">
    <property type="term" value="P:transmembrane transport"/>
    <property type="evidence" value="ECO:0007669"/>
    <property type="project" value="InterPro"/>
</dbReference>
<dbReference type="PROSITE" id="PS50920">
    <property type="entry name" value="SOLCAR"/>
    <property type="match status" value="2"/>
</dbReference>
<feature type="repeat" description="Solcar" evidence="6">
    <location>
        <begin position="135"/>
        <end position="223"/>
    </location>
</feature>
<comment type="caution">
    <text evidence="9">The sequence shown here is derived from an EMBL/GenBank/DDBJ whole genome shotgun (WGS) entry which is preliminary data.</text>
</comment>
<feature type="repeat" description="Solcar" evidence="6">
    <location>
        <begin position="242"/>
        <end position="325"/>
    </location>
</feature>
<keyword evidence="5 6" id="KW-0472">Membrane</keyword>
<dbReference type="Gene3D" id="1.50.40.10">
    <property type="entry name" value="Mitochondrial carrier domain"/>
    <property type="match status" value="1"/>
</dbReference>
<evidence type="ECO:0000256" key="7">
    <source>
        <dbReference type="RuleBase" id="RU000488"/>
    </source>
</evidence>
<protein>
    <submittedName>
        <fullName evidence="9">Mitochondrial carrier protein</fullName>
    </submittedName>
</protein>
<dbReference type="GO" id="GO:0016020">
    <property type="term" value="C:membrane"/>
    <property type="evidence" value="ECO:0007669"/>
    <property type="project" value="UniProtKB-SubCell"/>
</dbReference>
<dbReference type="Pfam" id="PF00153">
    <property type="entry name" value="Mito_carr"/>
    <property type="match status" value="2"/>
</dbReference>
<evidence type="ECO:0000256" key="3">
    <source>
        <dbReference type="ARBA" id="ARBA00022692"/>
    </source>
</evidence>
<proteinExistence type="inferred from homology"/>
<evidence type="ECO:0000256" key="4">
    <source>
        <dbReference type="ARBA" id="ARBA00022737"/>
    </source>
</evidence>
<evidence type="ECO:0000256" key="2">
    <source>
        <dbReference type="ARBA" id="ARBA00022448"/>
    </source>
</evidence>
<organism evidence="9 10">
    <name type="scientific">Skeletonema marinoi</name>
    <dbReference type="NCBI Taxonomy" id="267567"/>
    <lineage>
        <taxon>Eukaryota</taxon>
        <taxon>Sar</taxon>
        <taxon>Stramenopiles</taxon>
        <taxon>Ochrophyta</taxon>
        <taxon>Bacillariophyta</taxon>
        <taxon>Coscinodiscophyceae</taxon>
        <taxon>Thalassiosirophycidae</taxon>
        <taxon>Thalassiosirales</taxon>
        <taxon>Skeletonemataceae</taxon>
        <taxon>Skeletonema</taxon>
        <taxon>Skeletonema marinoi-dohrnii complex</taxon>
    </lineage>
</organism>